<dbReference type="STRING" id="1514971.AUR64_04850"/>
<feature type="region of interest" description="Disordered" evidence="1">
    <location>
        <begin position="107"/>
        <end position="260"/>
    </location>
</feature>
<feature type="compositionally biased region" description="Acidic residues" evidence="1">
    <location>
        <begin position="196"/>
        <end position="221"/>
    </location>
</feature>
<feature type="compositionally biased region" description="Acidic residues" evidence="1">
    <location>
        <begin position="108"/>
        <end position="157"/>
    </location>
</feature>
<evidence type="ECO:0000256" key="1">
    <source>
        <dbReference type="SAM" id="MobiDB-lite"/>
    </source>
</evidence>
<gene>
    <name evidence="2" type="ORF">AUR64_04850</name>
</gene>
<name>A0A0W1RCY6_9EURY</name>
<dbReference type="Proteomes" id="UP000054387">
    <property type="component" value="Unassembled WGS sequence"/>
</dbReference>
<comment type="caution">
    <text evidence="2">The sequence shown here is derived from an EMBL/GenBank/DDBJ whole genome shotgun (WGS) entry which is preliminary data.</text>
</comment>
<protein>
    <submittedName>
        <fullName evidence="2">Uncharacterized protein</fullName>
    </submittedName>
</protein>
<feature type="compositionally biased region" description="Polar residues" evidence="1">
    <location>
        <begin position="232"/>
        <end position="242"/>
    </location>
</feature>
<dbReference type="RefSeq" id="WP_058580319.1">
    <property type="nucleotide sequence ID" value="NZ_LOPU01000011.1"/>
</dbReference>
<evidence type="ECO:0000313" key="2">
    <source>
        <dbReference type="EMBL" id="KTG11257.1"/>
    </source>
</evidence>
<organism evidence="2 3">
    <name type="scientific">Haloprofundus marisrubri</name>
    <dbReference type="NCBI Taxonomy" id="1514971"/>
    <lineage>
        <taxon>Archaea</taxon>
        <taxon>Methanobacteriati</taxon>
        <taxon>Methanobacteriota</taxon>
        <taxon>Stenosarchaea group</taxon>
        <taxon>Halobacteria</taxon>
        <taxon>Halobacteriales</taxon>
        <taxon>Haloferacaceae</taxon>
        <taxon>Haloprofundus</taxon>
    </lineage>
</organism>
<keyword evidence="3" id="KW-1185">Reference proteome</keyword>
<dbReference type="AlphaFoldDB" id="A0A0W1RCY6"/>
<accession>A0A0W1RCY6</accession>
<dbReference type="OrthoDB" id="385256at2157"/>
<evidence type="ECO:0000313" key="3">
    <source>
        <dbReference type="Proteomes" id="UP000054387"/>
    </source>
</evidence>
<sequence length="260" mass="27805">MSEAAETVDRLLDGVKAALSADDDERDDRLRELAEEAAAFVDETETVDLIEAVGLTDEDGEQVETIPNALAVGGEESVLDLQTVLALSNADTDDEGALGDLRERLTELTDDIEALADESEGEPAEADEDEEPEPDDDDAEPDSVEDAEDIDETEDTESSEKADDSGVGSLLTESLQSQLDEAADSLKASVEQMQADGEESVDDTEEADTEEEEAEEDDDLVDIGGGEGRSSGRATMHSTVPSSKRRDMKGVARHSTVPKR</sequence>
<proteinExistence type="predicted"/>
<dbReference type="EMBL" id="LOPU01000011">
    <property type="protein sequence ID" value="KTG11257.1"/>
    <property type="molecule type" value="Genomic_DNA"/>
</dbReference>
<reference evidence="2 3" key="1">
    <citation type="submission" date="2015-12" db="EMBL/GenBank/DDBJ databases">
        <title>Haloprofundus marisrubri gen. nov., sp. nov., an extremely halophilic archaeon isolated from the Discovery deep brine-seawater interface in the Red Sea.</title>
        <authorList>
            <person name="Zhang G."/>
            <person name="Stingl U."/>
            <person name="Rashid M."/>
        </authorList>
    </citation>
    <scope>NUCLEOTIDE SEQUENCE [LARGE SCALE GENOMIC DNA]</scope>
    <source>
        <strain evidence="2 3">SB9</strain>
    </source>
</reference>